<dbReference type="InterPro" id="IPR001387">
    <property type="entry name" value="Cro/C1-type_HTH"/>
</dbReference>
<protein>
    <recommendedName>
        <fullName evidence="1">HTH cro/C1-type domain-containing protein</fullName>
    </recommendedName>
</protein>
<evidence type="ECO:0000313" key="3">
    <source>
        <dbReference type="Proteomes" id="UP000198535"/>
    </source>
</evidence>
<feature type="domain" description="HTH cro/C1-type" evidence="1">
    <location>
        <begin position="27"/>
        <end position="54"/>
    </location>
</feature>
<organism evidence="2 3">
    <name type="scientific">Methanolobus profundi</name>
    <dbReference type="NCBI Taxonomy" id="487685"/>
    <lineage>
        <taxon>Archaea</taxon>
        <taxon>Methanobacteriati</taxon>
        <taxon>Methanobacteriota</taxon>
        <taxon>Stenosarchaea group</taxon>
        <taxon>Methanomicrobia</taxon>
        <taxon>Methanosarcinales</taxon>
        <taxon>Methanosarcinaceae</taxon>
        <taxon>Methanolobus</taxon>
    </lineage>
</organism>
<evidence type="ECO:0000259" key="1">
    <source>
        <dbReference type="PROSITE" id="PS50943"/>
    </source>
</evidence>
<dbReference type="STRING" id="487685.SAMN04488696_1321"/>
<dbReference type="EMBL" id="FOUJ01000002">
    <property type="protein sequence ID" value="SFM46362.1"/>
    <property type="molecule type" value="Genomic_DNA"/>
</dbReference>
<dbReference type="Proteomes" id="UP000198535">
    <property type="component" value="Unassembled WGS sequence"/>
</dbReference>
<dbReference type="CDD" id="cd00093">
    <property type="entry name" value="HTH_XRE"/>
    <property type="match status" value="1"/>
</dbReference>
<dbReference type="InterPro" id="IPR010982">
    <property type="entry name" value="Lambda_DNA-bd_dom_sf"/>
</dbReference>
<dbReference type="InterPro" id="IPR036388">
    <property type="entry name" value="WH-like_DNA-bd_sf"/>
</dbReference>
<dbReference type="GO" id="GO:0003677">
    <property type="term" value="F:DNA binding"/>
    <property type="evidence" value="ECO:0007669"/>
    <property type="project" value="InterPro"/>
</dbReference>
<keyword evidence="3" id="KW-1185">Reference proteome</keyword>
<dbReference type="PANTHER" id="PTHR40730:SF5">
    <property type="entry name" value="HTH CRO_C1-TYPE DOMAIN-CONTAINING PROTEIN"/>
    <property type="match status" value="1"/>
</dbReference>
<dbReference type="PROSITE" id="PS50943">
    <property type="entry name" value="HTH_CROC1"/>
    <property type="match status" value="1"/>
</dbReference>
<evidence type="ECO:0000313" key="2">
    <source>
        <dbReference type="EMBL" id="SFM46362.1"/>
    </source>
</evidence>
<name>A0A1I4R212_9EURY</name>
<proteinExistence type="predicted"/>
<accession>A0A1I4R212</accession>
<dbReference type="AlphaFoldDB" id="A0A1I4R212"/>
<dbReference type="SUPFAM" id="SSF47413">
    <property type="entry name" value="lambda repressor-like DNA-binding domains"/>
    <property type="match status" value="1"/>
</dbReference>
<dbReference type="RefSeq" id="WP_091935020.1">
    <property type="nucleotide sequence ID" value="NZ_FOUJ01000002.1"/>
</dbReference>
<reference evidence="3" key="1">
    <citation type="submission" date="2016-10" db="EMBL/GenBank/DDBJ databases">
        <authorList>
            <person name="Varghese N."/>
            <person name="Submissions S."/>
        </authorList>
    </citation>
    <scope>NUCLEOTIDE SEQUENCE [LARGE SCALE GENOMIC DNA]</scope>
    <source>
        <strain evidence="3">Mob M</strain>
    </source>
</reference>
<gene>
    <name evidence="2" type="ORF">SAMN04488696_1321</name>
</gene>
<dbReference type="Gene3D" id="1.10.10.10">
    <property type="entry name" value="Winged helix-like DNA-binding domain superfamily/Winged helix DNA-binding domain"/>
    <property type="match status" value="1"/>
</dbReference>
<dbReference type="PANTHER" id="PTHR40730">
    <property type="entry name" value="TRANSCRIPTIONAL REGULATOR PROTEIN-LIKE PROTEIN"/>
    <property type="match status" value="1"/>
</dbReference>
<dbReference type="OrthoDB" id="42697at2157"/>
<sequence>MKTTCEIMVQRVLPAIRAELARNMIIEHGKNQQEVADILELSRAAVSQYLNDKRGAEIDFSGDAQQEIQDFAARLIKGMNTREQVAGMCNVCKFVQRSGWLNKNEPDAGYCVLCGDGEDI</sequence>